<dbReference type="EMBL" id="OZ004257">
    <property type="protein sequence ID" value="CAK7907922.1"/>
    <property type="molecule type" value="Genomic_DNA"/>
</dbReference>
<feature type="domain" description="3-oxo-5-alpha-steroid 4-dehydrogenase C-terminal" evidence="6">
    <location>
        <begin position="180"/>
        <end position="291"/>
    </location>
</feature>
<feature type="transmembrane region" description="Helical" evidence="5">
    <location>
        <begin position="263"/>
        <end position="281"/>
    </location>
</feature>
<keyword evidence="8" id="KW-1185">Reference proteome</keyword>
<dbReference type="PANTHER" id="PTHR14624:SF0">
    <property type="entry name" value="POLYPRENOL REDUCTASE"/>
    <property type="match status" value="1"/>
</dbReference>
<accession>A0ABP0ED82</accession>
<evidence type="ECO:0000313" key="8">
    <source>
        <dbReference type="Proteomes" id="UP001497600"/>
    </source>
</evidence>
<gene>
    <name evidence="7" type="primary">DFG10</name>
    <name evidence="7" type="ORF">CAAN4_E07668</name>
</gene>
<organism evidence="7 8">
    <name type="scientific">[Candida] anglica</name>
    <dbReference type="NCBI Taxonomy" id="148631"/>
    <lineage>
        <taxon>Eukaryota</taxon>
        <taxon>Fungi</taxon>
        <taxon>Dikarya</taxon>
        <taxon>Ascomycota</taxon>
        <taxon>Saccharomycotina</taxon>
        <taxon>Pichiomycetes</taxon>
        <taxon>Debaryomycetaceae</taxon>
        <taxon>Kurtzmaniella</taxon>
    </lineage>
</organism>
<dbReference type="Pfam" id="PF02544">
    <property type="entry name" value="Steroid_dh"/>
    <property type="match status" value="1"/>
</dbReference>
<name>A0ABP0ED82_9ASCO</name>
<evidence type="ECO:0000256" key="5">
    <source>
        <dbReference type="RuleBase" id="RU367081"/>
    </source>
</evidence>
<feature type="transmembrane region" description="Helical" evidence="5">
    <location>
        <begin position="116"/>
        <end position="134"/>
    </location>
</feature>
<keyword evidence="3 5" id="KW-1133">Transmembrane helix</keyword>
<dbReference type="Proteomes" id="UP001497600">
    <property type="component" value="Chromosome E"/>
</dbReference>
<sequence>MNLIDILIQSFKVDYLISLILIISILSILVIKAIPSLNILLQYGKTLTLSSTNLNSYSYIENLSKLTVPKKWFLHFYIIYFTLCINLGFIILLLSYSDTNTNFIKSWWKSYIFESNNSLSNSLVIYYLIFFQSIRRLYESIYITKFSSTARINIAHYLVGMMFYITITLNTFISIIPQFLFKTNLKHIPNNYIIQFILILIFIIASFDQFFNHYYLASLKKYTVPTNRLFKYLAAPHYFDEIIIYLIIAILSCLNNNNFATKLNYWLSFTFVLVNLTISSIESNNYYKRQNVGKQWSIIPFII</sequence>
<dbReference type="PROSITE" id="PS50267">
    <property type="entry name" value="NA_NEUROTRAN_SYMP_3"/>
    <property type="match status" value="1"/>
</dbReference>
<keyword evidence="5" id="KW-0560">Oxidoreductase</keyword>
<proteinExistence type="inferred from homology"/>
<dbReference type="InterPro" id="IPR000175">
    <property type="entry name" value="Na/ntran_symport"/>
</dbReference>
<comment type="subcellular location">
    <subcellularLocation>
        <location evidence="1">Endomembrane system</location>
        <topology evidence="1">Multi-pass membrane protein</topology>
    </subcellularLocation>
    <subcellularLocation>
        <location evidence="5">Endoplasmic reticulum membrane</location>
    </subcellularLocation>
</comment>
<dbReference type="InterPro" id="IPR039698">
    <property type="entry name" value="Dfg10/SRD5A3"/>
</dbReference>
<comment type="catalytic activity">
    <reaction evidence="5">
        <text>a di-trans,poly-cis-dolichal + NADP(+) = a di-trans,poly-cis-polyprenal + NADPH + H(+)</text>
        <dbReference type="Rhea" id="RHEA:80727"/>
        <dbReference type="Rhea" id="RHEA-COMP:19536"/>
        <dbReference type="Rhea" id="RHEA-COMP:19537"/>
        <dbReference type="ChEBI" id="CHEBI:15378"/>
        <dbReference type="ChEBI" id="CHEBI:57783"/>
        <dbReference type="ChEBI" id="CHEBI:58349"/>
        <dbReference type="ChEBI" id="CHEBI:231623"/>
        <dbReference type="ChEBI" id="CHEBI:231637"/>
        <dbReference type="EC" id="1.3.1.94"/>
    </reaction>
    <physiologicalReaction direction="right-to-left" evidence="5">
        <dbReference type="Rhea" id="RHEA:80729"/>
    </physiologicalReaction>
</comment>
<keyword evidence="5" id="KW-0256">Endoplasmic reticulum</keyword>
<dbReference type="InterPro" id="IPR001104">
    <property type="entry name" value="3-oxo-5_a-steroid_4-DH_C"/>
</dbReference>
<dbReference type="PANTHER" id="PTHR14624">
    <property type="entry name" value="DFG10 PROTEIN"/>
    <property type="match status" value="1"/>
</dbReference>
<comment type="similarity">
    <text evidence="5">Belongs to the steroid 5-alpha reductase family. Polyprenal reductase subfamily.</text>
</comment>
<evidence type="ECO:0000256" key="2">
    <source>
        <dbReference type="ARBA" id="ARBA00022692"/>
    </source>
</evidence>
<dbReference type="EC" id="1.3.1.94" evidence="5"/>
<evidence type="ECO:0000313" key="7">
    <source>
        <dbReference type="EMBL" id="CAK7907922.1"/>
    </source>
</evidence>
<keyword evidence="5" id="KW-0521">NADP</keyword>
<evidence type="ECO:0000256" key="1">
    <source>
        <dbReference type="ARBA" id="ARBA00004127"/>
    </source>
</evidence>
<protein>
    <recommendedName>
        <fullName evidence="5">Polyprenal reductase</fullName>
        <ecNumber evidence="5">1.3.1.94</ecNumber>
    </recommendedName>
</protein>
<dbReference type="PROSITE" id="PS50244">
    <property type="entry name" value="S5A_REDUCTASE"/>
    <property type="match status" value="1"/>
</dbReference>
<reference evidence="7 8" key="1">
    <citation type="submission" date="2024-01" db="EMBL/GenBank/DDBJ databases">
        <authorList>
            <consortium name="Genoscope - CEA"/>
            <person name="William W."/>
        </authorList>
    </citation>
    <scope>NUCLEOTIDE SEQUENCE [LARGE SCALE GENOMIC DNA]</scope>
    <source>
        <strain evidence="7 8">29B2s-10</strain>
    </source>
</reference>
<feature type="transmembrane region" description="Helical" evidence="5">
    <location>
        <begin position="72"/>
        <end position="96"/>
    </location>
</feature>
<evidence type="ECO:0000256" key="4">
    <source>
        <dbReference type="ARBA" id="ARBA00023136"/>
    </source>
</evidence>
<comment type="function">
    <text evidence="5">Plays a key role in early steps of protein N-linked glycosylation by being involved in the conversion of polyprenol into dolichol. Acts as a polyprenal reductase that mediates the reduction of polyprenal into dolichal in a NADP-dependent mechanism. Dolichols are required for the synthesis of dolichol-linked monosaccharides and the oligosaccharide precursor used for N-glycosylation.</text>
</comment>
<comment type="pathway">
    <text evidence="5">Protein modification; protein glycosylation.</text>
</comment>
<feature type="transmembrane region" description="Helical" evidence="5">
    <location>
        <begin position="155"/>
        <end position="180"/>
    </location>
</feature>
<keyword evidence="2 5" id="KW-0812">Transmembrane</keyword>
<evidence type="ECO:0000259" key="6">
    <source>
        <dbReference type="Pfam" id="PF02544"/>
    </source>
</evidence>
<keyword evidence="4 5" id="KW-0472">Membrane</keyword>
<feature type="transmembrane region" description="Helical" evidence="5">
    <location>
        <begin position="192"/>
        <end position="211"/>
    </location>
</feature>
<evidence type="ECO:0000256" key="3">
    <source>
        <dbReference type="ARBA" id="ARBA00022989"/>
    </source>
</evidence>
<feature type="transmembrane region" description="Helical" evidence="5">
    <location>
        <begin position="232"/>
        <end position="251"/>
    </location>
</feature>
<feature type="transmembrane region" description="Helical" evidence="5">
    <location>
        <begin position="15"/>
        <end position="35"/>
    </location>
</feature>